<dbReference type="Proteomes" id="UP000747542">
    <property type="component" value="Unassembled WGS sequence"/>
</dbReference>
<evidence type="ECO:0000256" key="1">
    <source>
        <dbReference type="SAM" id="SignalP"/>
    </source>
</evidence>
<comment type="caution">
    <text evidence="2">The sequence shown here is derived from an EMBL/GenBank/DDBJ whole genome shotgun (WGS) entry which is preliminary data.</text>
</comment>
<evidence type="ECO:0000313" key="2">
    <source>
        <dbReference type="EMBL" id="KAG7170409.1"/>
    </source>
</evidence>
<dbReference type="PANTHER" id="PTHR31118:SF12">
    <property type="entry name" value="CYCLASE-LIKE PROTEIN 2"/>
    <property type="match status" value="1"/>
</dbReference>
<evidence type="ECO:0000313" key="3">
    <source>
        <dbReference type="Proteomes" id="UP000747542"/>
    </source>
</evidence>
<gene>
    <name evidence="2" type="primary">Isahy-L4</name>
    <name evidence="2" type="ORF">Hamer_G028263</name>
</gene>
<sequence>MTPPLIVVVGMLVATTTTTISAELVELSYTLGVDAPTSPKLMSFTQKIVKKGLNKLNIWVELNDFCSSEHSGTHVDAPIHNNQHGWSIEEIPTSRLWRVPAVVVDVSGPISQSKIKNYEVKVDDLTRWEEIHGVIPDGALVLIRTGWSNKIKQNIREYAGLDQHNKINFPGVGKGAAEWLVKHGSRNGHTKGIVGVGIDTLSLDKGQSVRYPTHVALFKENIYGVENLANLDKLPATGFYVTVMPLRIGRGSGSPARIIAEVGELPPGTSTASSPVSSILILLLVATLTLDWLL</sequence>
<reference evidence="2" key="1">
    <citation type="journal article" date="2021" name="Sci. Adv.">
        <title>The American lobster genome reveals insights on longevity, neural, and immune adaptations.</title>
        <authorList>
            <person name="Polinski J.M."/>
            <person name="Zimin A.V."/>
            <person name="Clark K.F."/>
            <person name="Kohn A.B."/>
            <person name="Sadowski N."/>
            <person name="Timp W."/>
            <person name="Ptitsyn A."/>
            <person name="Khanna P."/>
            <person name="Romanova D.Y."/>
            <person name="Williams P."/>
            <person name="Greenwood S.J."/>
            <person name="Moroz L.L."/>
            <person name="Walt D.R."/>
            <person name="Bodnar A.G."/>
        </authorList>
    </citation>
    <scope>NUCLEOTIDE SEQUENCE</scope>
    <source>
        <strain evidence="2">GMGI-L3</strain>
    </source>
</reference>
<protein>
    <submittedName>
        <fullName evidence="2">Isatin hydrolase-like 4</fullName>
    </submittedName>
</protein>
<dbReference type="EMBL" id="JAHLQT010014255">
    <property type="protein sequence ID" value="KAG7170409.1"/>
    <property type="molecule type" value="Genomic_DNA"/>
</dbReference>
<keyword evidence="1" id="KW-0732">Signal</keyword>
<dbReference type="OrthoDB" id="7108654at2759"/>
<keyword evidence="3" id="KW-1185">Reference proteome</keyword>
<organism evidence="2 3">
    <name type="scientific">Homarus americanus</name>
    <name type="common">American lobster</name>
    <dbReference type="NCBI Taxonomy" id="6706"/>
    <lineage>
        <taxon>Eukaryota</taxon>
        <taxon>Metazoa</taxon>
        <taxon>Ecdysozoa</taxon>
        <taxon>Arthropoda</taxon>
        <taxon>Crustacea</taxon>
        <taxon>Multicrustacea</taxon>
        <taxon>Malacostraca</taxon>
        <taxon>Eumalacostraca</taxon>
        <taxon>Eucarida</taxon>
        <taxon>Decapoda</taxon>
        <taxon>Pleocyemata</taxon>
        <taxon>Astacidea</taxon>
        <taxon>Nephropoidea</taxon>
        <taxon>Nephropidae</taxon>
        <taxon>Homarus</taxon>
    </lineage>
</organism>
<feature type="signal peptide" evidence="1">
    <location>
        <begin position="1"/>
        <end position="22"/>
    </location>
</feature>
<dbReference type="InterPro" id="IPR007325">
    <property type="entry name" value="KFase/CYL"/>
</dbReference>
<accession>A0A8J5KMF0</accession>
<keyword evidence="2" id="KW-0378">Hydrolase</keyword>
<feature type="chain" id="PRO_5035150961" evidence="1">
    <location>
        <begin position="23"/>
        <end position="294"/>
    </location>
</feature>
<dbReference type="GO" id="GO:0019441">
    <property type="term" value="P:L-tryptophan catabolic process to kynurenine"/>
    <property type="evidence" value="ECO:0007669"/>
    <property type="project" value="InterPro"/>
</dbReference>
<dbReference type="GO" id="GO:0004061">
    <property type="term" value="F:arylformamidase activity"/>
    <property type="evidence" value="ECO:0007669"/>
    <property type="project" value="InterPro"/>
</dbReference>
<dbReference type="AlphaFoldDB" id="A0A8J5KMF0"/>
<name>A0A8J5KMF0_HOMAM</name>
<proteinExistence type="predicted"/>
<dbReference type="Pfam" id="PF04199">
    <property type="entry name" value="Cyclase"/>
    <property type="match status" value="1"/>
</dbReference>
<dbReference type="PANTHER" id="PTHR31118">
    <property type="entry name" value="CYCLASE-LIKE PROTEIN 2"/>
    <property type="match status" value="1"/>
</dbReference>